<dbReference type="SUPFAM" id="SSF53254">
    <property type="entry name" value="Phosphoglycerate mutase-like"/>
    <property type="match status" value="1"/>
</dbReference>
<dbReference type="SMART" id="SM00855">
    <property type="entry name" value="PGAM"/>
    <property type="match status" value="1"/>
</dbReference>
<evidence type="ECO:0000256" key="2">
    <source>
        <dbReference type="ARBA" id="ARBA00023235"/>
    </source>
</evidence>
<comment type="caution">
    <text evidence="5">The sequence shown here is derived from an EMBL/GenBank/DDBJ whole genome shotgun (WGS) entry which is preliminary data.</text>
</comment>
<evidence type="ECO:0000256" key="3">
    <source>
        <dbReference type="PIRSR" id="PIRSR613078-1"/>
    </source>
</evidence>
<evidence type="ECO:0000313" key="6">
    <source>
        <dbReference type="Proteomes" id="UP000465601"/>
    </source>
</evidence>
<dbReference type="GO" id="GO:0005737">
    <property type="term" value="C:cytoplasm"/>
    <property type="evidence" value="ECO:0007669"/>
    <property type="project" value="TreeGrafter"/>
</dbReference>
<protein>
    <submittedName>
        <fullName evidence="5">Histidine phosphatase family protein</fullName>
    </submittedName>
</protein>
<dbReference type="CDD" id="cd07067">
    <property type="entry name" value="HP_PGM_like"/>
    <property type="match status" value="1"/>
</dbReference>
<evidence type="ECO:0000313" key="5">
    <source>
        <dbReference type="EMBL" id="KAB3524952.1"/>
    </source>
</evidence>
<dbReference type="Gene3D" id="3.40.50.1240">
    <property type="entry name" value="Phosphoglycerate mutase-like"/>
    <property type="match status" value="1"/>
</dbReference>
<dbReference type="InterPro" id="IPR001345">
    <property type="entry name" value="PG/BPGM_mutase_AS"/>
</dbReference>
<keyword evidence="2" id="KW-0413">Isomerase</keyword>
<name>A0A833MCG2_9FIRM</name>
<dbReference type="PROSITE" id="PS00175">
    <property type="entry name" value="PG_MUTASE"/>
    <property type="match status" value="1"/>
</dbReference>
<dbReference type="AlphaFoldDB" id="A0A833MCG2"/>
<dbReference type="GO" id="GO:0016791">
    <property type="term" value="F:phosphatase activity"/>
    <property type="evidence" value="ECO:0007669"/>
    <property type="project" value="TreeGrafter"/>
</dbReference>
<dbReference type="InterPro" id="IPR013078">
    <property type="entry name" value="His_Pase_superF_clade-1"/>
</dbReference>
<dbReference type="InterPro" id="IPR050275">
    <property type="entry name" value="PGM_Phosphatase"/>
</dbReference>
<dbReference type="Pfam" id="PF00300">
    <property type="entry name" value="His_Phos_1"/>
    <property type="match status" value="1"/>
</dbReference>
<feature type="active site" description="Tele-phosphohistidine intermediate" evidence="3">
    <location>
        <position position="9"/>
    </location>
</feature>
<dbReference type="PANTHER" id="PTHR48100">
    <property type="entry name" value="BROAD-SPECIFICITY PHOSPHATASE YOR283W-RELATED"/>
    <property type="match status" value="1"/>
</dbReference>
<proteinExistence type="predicted"/>
<keyword evidence="6" id="KW-1185">Reference proteome</keyword>
<feature type="binding site" evidence="4">
    <location>
        <begin position="8"/>
        <end position="15"/>
    </location>
    <ligand>
        <name>substrate</name>
    </ligand>
</feature>
<dbReference type="PANTHER" id="PTHR48100:SF1">
    <property type="entry name" value="HISTIDINE PHOSPHATASE FAMILY PROTEIN-RELATED"/>
    <property type="match status" value="1"/>
</dbReference>
<evidence type="ECO:0000256" key="4">
    <source>
        <dbReference type="PIRSR" id="PIRSR613078-2"/>
    </source>
</evidence>
<dbReference type="OrthoDB" id="9781415at2"/>
<feature type="active site" description="Proton donor/acceptor" evidence="3">
    <location>
        <position position="82"/>
    </location>
</feature>
<organism evidence="5 6">
    <name type="scientific">Alkaliphilus serpentinus</name>
    <dbReference type="NCBI Taxonomy" id="1482731"/>
    <lineage>
        <taxon>Bacteria</taxon>
        <taxon>Bacillati</taxon>
        <taxon>Bacillota</taxon>
        <taxon>Clostridia</taxon>
        <taxon>Peptostreptococcales</taxon>
        <taxon>Natronincolaceae</taxon>
        <taxon>Alkaliphilus</taxon>
    </lineage>
</organism>
<gene>
    <name evidence="5" type="ORF">F8153_15460</name>
</gene>
<keyword evidence="1" id="KW-0324">Glycolysis</keyword>
<accession>A0A833MCG2</accession>
<dbReference type="PIRSF" id="PIRSF000709">
    <property type="entry name" value="6PFK_2-Ptase"/>
    <property type="match status" value="1"/>
</dbReference>
<dbReference type="RefSeq" id="WP_151867251.1">
    <property type="nucleotide sequence ID" value="NZ_WBZB01000069.1"/>
</dbReference>
<dbReference type="InterPro" id="IPR029033">
    <property type="entry name" value="His_PPase_superfam"/>
</dbReference>
<dbReference type="EMBL" id="WBZB01000069">
    <property type="protein sequence ID" value="KAB3524952.1"/>
    <property type="molecule type" value="Genomic_DNA"/>
</dbReference>
<dbReference type="Proteomes" id="UP000465601">
    <property type="component" value="Unassembled WGS sequence"/>
</dbReference>
<reference evidence="5 6" key="1">
    <citation type="submission" date="2019-10" db="EMBL/GenBank/DDBJ databases">
        <title>Alkaliphilus serpentinus sp. nov. and Alkaliphilus pronyensis sp. nov., two novel anaerobic alkaliphilic species isolated from the serpentinized-hosted hydrothermal field of the Prony Bay (New Caledonia).</title>
        <authorList>
            <person name="Postec A."/>
        </authorList>
    </citation>
    <scope>NUCLEOTIDE SEQUENCE [LARGE SCALE GENOMIC DNA]</scope>
    <source>
        <strain evidence="5 6">LacT</strain>
    </source>
</reference>
<sequence length="212" mass="23864">MSKIILVRHGETMWNTEGRTQGRKDSSLTEKGLKQAFYLGQRLKRENIDVMYTSPLKRAKSTAEIIGNIINIEPILEAGLAELGFGAWEGLTVKEIQEGYPDTLKAWHTAPHTAIIPEGEGLETGQARVSTSINEIIKESEGKNILLVSHGSIIKLYLLYFLNMDLADYYRLRLDNCSINIIEFKTRGPVLIKYNDVSFMDIILEGEEYGQG</sequence>
<feature type="binding site" evidence="4">
    <location>
        <position position="58"/>
    </location>
    <ligand>
        <name>substrate</name>
    </ligand>
</feature>
<evidence type="ECO:0000256" key="1">
    <source>
        <dbReference type="ARBA" id="ARBA00023152"/>
    </source>
</evidence>